<dbReference type="Proteomes" id="UP000814128">
    <property type="component" value="Unassembled WGS sequence"/>
</dbReference>
<proteinExistence type="predicted"/>
<name>A0ACB8QE15_9AGAM</name>
<gene>
    <name evidence="1" type="ORF">K488DRAFT_72587</name>
</gene>
<evidence type="ECO:0000313" key="1">
    <source>
        <dbReference type="EMBL" id="KAI0029948.1"/>
    </source>
</evidence>
<sequence>MPKGDSVTTPTSLSMILPPPSSAMNKNMAGLHRGDTVRTNGPPSYDSAVADGPLASSFIQFEHGDTYSPSLPSIPSTSGRSAPERPHTSSSALQPAPLDRARSSSDLTQPQHSKSLPSPPPSHPSSPSRHRSESSPSFLAPGPGTHSSRTTGTLPRSQSSARLTAHSVSTVGTTARTYPPSPASSSQGRTTSPDFFNPSEHTLWKAPTVNGLHLLQEEDIAGAWRLDTDLPPVAKPPKKSRRPRRARQVMEANPNLSLETTKKAGNIAAQLAFVGRPEYGSRKAFVRVTTRAGKVNIDVKEQVPGRHFDLDVYSKSGDSIILIPRSFQGIIELYSGKGKVIVRPTLASAARTLKSSKEEMLLLVGGASAEQSEHMDYVRFSSEGGASVAVGFTAEDDVTVSEHGFWKKFGLMLRGKSTRAVEPAVVPAHI</sequence>
<keyword evidence="2" id="KW-1185">Reference proteome</keyword>
<dbReference type="EMBL" id="MU273648">
    <property type="protein sequence ID" value="KAI0029948.1"/>
    <property type="molecule type" value="Genomic_DNA"/>
</dbReference>
<accession>A0ACB8QE15</accession>
<evidence type="ECO:0000313" key="2">
    <source>
        <dbReference type="Proteomes" id="UP000814128"/>
    </source>
</evidence>
<reference evidence="1" key="1">
    <citation type="submission" date="2021-02" db="EMBL/GenBank/DDBJ databases">
        <authorList>
            <consortium name="DOE Joint Genome Institute"/>
            <person name="Ahrendt S."/>
            <person name="Looney B.P."/>
            <person name="Miyauchi S."/>
            <person name="Morin E."/>
            <person name="Drula E."/>
            <person name="Courty P.E."/>
            <person name="Chicoki N."/>
            <person name="Fauchery L."/>
            <person name="Kohler A."/>
            <person name="Kuo A."/>
            <person name="Labutti K."/>
            <person name="Pangilinan J."/>
            <person name="Lipzen A."/>
            <person name="Riley R."/>
            <person name="Andreopoulos W."/>
            <person name="He G."/>
            <person name="Johnson J."/>
            <person name="Barry K.W."/>
            <person name="Grigoriev I.V."/>
            <person name="Nagy L."/>
            <person name="Hibbett D."/>
            <person name="Henrissat B."/>
            <person name="Matheny P.B."/>
            <person name="Labbe J."/>
            <person name="Martin F."/>
        </authorList>
    </citation>
    <scope>NUCLEOTIDE SEQUENCE</scope>
    <source>
        <strain evidence="1">EC-137</strain>
    </source>
</reference>
<reference evidence="1" key="2">
    <citation type="journal article" date="2022" name="New Phytol.">
        <title>Evolutionary transition to the ectomycorrhizal habit in the genomes of a hyperdiverse lineage of mushroom-forming fungi.</title>
        <authorList>
            <person name="Looney B."/>
            <person name="Miyauchi S."/>
            <person name="Morin E."/>
            <person name="Drula E."/>
            <person name="Courty P.E."/>
            <person name="Kohler A."/>
            <person name="Kuo A."/>
            <person name="LaButti K."/>
            <person name="Pangilinan J."/>
            <person name="Lipzen A."/>
            <person name="Riley R."/>
            <person name="Andreopoulos W."/>
            <person name="He G."/>
            <person name="Johnson J."/>
            <person name="Nolan M."/>
            <person name="Tritt A."/>
            <person name="Barry K.W."/>
            <person name="Grigoriev I.V."/>
            <person name="Nagy L.G."/>
            <person name="Hibbett D."/>
            <person name="Henrissat B."/>
            <person name="Matheny P.B."/>
            <person name="Labbe J."/>
            <person name="Martin F.M."/>
        </authorList>
    </citation>
    <scope>NUCLEOTIDE SEQUENCE</scope>
    <source>
        <strain evidence="1">EC-137</strain>
    </source>
</reference>
<comment type="caution">
    <text evidence="1">The sequence shown here is derived from an EMBL/GenBank/DDBJ whole genome shotgun (WGS) entry which is preliminary data.</text>
</comment>
<organism evidence="1 2">
    <name type="scientific">Vararia minispora EC-137</name>
    <dbReference type="NCBI Taxonomy" id="1314806"/>
    <lineage>
        <taxon>Eukaryota</taxon>
        <taxon>Fungi</taxon>
        <taxon>Dikarya</taxon>
        <taxon>Basidiomycota</taxon>
        <taxon>Agaricomycotina</taxon>
        <taxon>Agaricomycetes</taxon>
        <taxon>Russulales</taxon>
        <taxon>Lachnocladiaceae</taxon>
        <taxon>Vararia</taxon>
    </lineage>
</organism>
<protein>
    <submittedName>
        <fullName evidence="1">Uncharacterized protein</fullName>
    </submittedName>
</protein>